<evidence type="ECO:0000313" key="3">
    <source>
        <dbReference type="Proteomes" id="UP001500443"/>
    </source>
</evidence>
<evidence type="ECO:0000256" key="1">
    <source>
        <dbReference type="SAM" id="MobiDB-lite"/>
    </source>
</evidence>
<organism evidence="2 3">
    <name type="scientific">Streptomyces synnematoformans</name>
    <dbReference type="NCBI Taxonomy" id="415721"/>
    <lineage>
        <taxon>Bacteria</taxon>
        <taxon>Bacillati</taxon>
        <taxon>Actinomycetota</taxon>
        <taxon>Actinomycetes</taxon>
        <taxon>Kitasatosporales</taxon>
        <taxon>Streptomycetaceae</taxon>
        <taxon>Streptomyces</taxon>
    </lineage>
</organism>
<gene>
    <name evidence="2" type="ORF">GCM10009802_34440</name>
</gene>
<evidence type="ECO:0000313" key="2">
    <source>
        <dbReference type="EMBL" id="GAA2127689.1"/>
    </source>
</evidence>
<feature type="region of interest" description="Disordered" evidence="1">
    <location>
        <begin position="1"/>
        <end position="21"/>
    </location>
</feature>
<protein>
    <submittedName>
        <fullName evidence="2">Uncharacterized protein</fullName>
    </submittedName>
</protein>
<name>A0ABN2YHX4_9ACTN</name>
<proteinExistence type="predicted"/>
<sequence>MNADLTEATGLGGGSWREPPKRGDLLIDRRAGRAGLVVRVLDEYVCLRPLCGGSPWVAPLSGVRHATDEERRAAVLRTRVLVWRGVTR</sequence>
<accession>A0ABN2YHX4</accession>
<dbReference type="Proteomes" id="UP001500443">
    <property type="component" value="Unassembled WGS sequence"/>
</dbReference>
<keyword evidence="3" id="KW-1185">Reference proteome</keyword>
<comment type="caution">
    <text evidence="2">The sequence shown here is derived from an EMBL/GenBank/DDBJ whole genome shotgun (WGS) entry which is preliminary data.</text>
</comment>
<reference evidence="2 3" key="1">
    <citation type="journal article" date="2019" name="Int. J. Syst. Evol. Microbiol.">
        <title>The Global Catalogue of Microorganisms (GCM) 10K type strain sequencing project: providing services to taxonomists for standard genome sequencing and annotation.</title>
        <authorList>
            <consortium name="The Broad Institute Genomics Platform"/>
            <consortium name="The Broad Institute Genome Sequencing Center for Infectious Disease"/>
            <person name="Wu L."/>
            <person name="Ma J."/>
        </authorList>
    </citation>
    <scope>NUCLEOTIDE SEQUENCE [LARGE SCALE GENOMIC DNA]</scope>
    <source>
        <strain evidence="2 3">JCM 15481</strain>
    </source>
</reference>
<dbReference type="EMBL" id="BAAAPF010000107">
    <property type="protein sequence ID" value="GAA2127689.1"/>
    <property type="molecule type" value="Genomic_DNA"/>
</dbReference>